<feature type="transmembrane region" description="Helical" evidence="1">
    <location>
        <begin position="6"/>
        <end position="26"/>
    </location>
</feature>
<protein>
    <recommendedName>
        <fullName evidence="4">Integral membrane protein</fullName>
    </recommendedName>
</protein>
<organism evidence="2 3">
    <name type="scientific">Gordonia caeni</name>
    <dbReference type="NCBI Taxonomy" id="1007097"/>
    <lineage>
        <taxon>Bacteria</taxon>
        <taxon>Bacillati</taxon>
        <taxon>Actinomycetota</taxon>
        <taxon>Actinomycetes</taxon>
        <taxon>Mycobacteriales</taxon>
        <taxon>Gordoniaceae</taxon>
        <taxon>Gordonia</taxon>
    </lineage>
</organism>
<reference evidence="3" key="1">
    <citation type="journal article" date="2019" name="Int. J. Syst. Evol. Microbiol.">
        <title>The Global Catalogue of Microorganisms (GCM) 10K type strain sequencing project: providing services to taxonomists for standard genome sequencing and annotation.</title>
        <authorList>
            <consortium name="The Broad Institute Genomics Platform"/>
            <consortium name="The Broad Institute Genome Sequencing Center for Infectious Disease"/>
            <person name="Wu L."/>
            <person name="Ma J."/>
        </authorList>
    </citation>
    <scope>NUCLEOTIDE SEQUENCE [LARGE SCALE GENOMIC DNA]</scope>
    <source>
        <strain evidence="3">JCM 16923</strain>
    </source>
</reference>
<evidence type="ECO:0000313" key="2">
    <source>
        <dbReference type="EMBL" id="GAA3951592.1"/>
    </source>
</evidence>
<evidence type="ECO:0000313" key="3">
    <source>
        <dbReference type="Proteomes" id="UP001418444"/>
    </source>
</evidence>
<comment type="caution">
    <text evidence="2">The sequence shown here is derived from an EMBL/GenBank/DDBJ whole genome shotgun (WGS) entry which is preliminary data.</text>
</comment>
<dbReference type="Proteomes" id="UP001418444">
    <property type="component" value="Unassembled WGS sequence"/>
</dbReference>
<feature type="transmembrane region" description="Helical" evidence="1">
    <location>
        <begin position="148"/>
        <end position="167"/>
    </location>
</feature>
<feature type="transmembrane region" description="Helical" evidence="1">
    <location>
        <begin position="115"/>
        <end position="136"/>
    </location>
</feature>
<dbReference type="RefSeq" id="WP_344780616.1">
    <property type="nucleotide sequence ID" value="NZ_BAAAZW010000002.1"/>
</dbReference>
<feature type="transmembrane region" description="Helical" evidence="1">
    <location>
        <begin position="33"/>
        <end position="52"/>
    </location>
</feature>
<keyword evidence="1" id="KW-0472">Membrane</keyword>
<feature type="transmembrane region" description="Helical" evidence="1">
    <location>
        <begin position="58"/>
        <end position="78"/>
    </location>
</feature>
<accession>A0ABP7NPN4</accession>
<gene>
    <name evidence="2" type="ORF">GCM10022231_06730</name>
</gene>
<proteinExistence type="predicted"/>
<evidence type="ECO:0000256" key="1">
    <source>
        <dbReference type="SAM" id="Phobius"/>
    </source>
</evidence>
<dbReference type="EMBL" id="BAAAZW010000002">
    <property type="protein sequence ID" value="GAA3951592.1"/>
    <property type="molecule type" value="Genomic_DNA"/>
</dbReference>
<keyword evidence="3" id="KW-1185">Reference proteome</keyword>
<name>A0ABP7NPN4_9ACTN</name>
<keyword evidence="1" id="KW-1133">Transmembrane helix</keyword>
<evidence type="ECO:0008006" key="4">
    <source>
        <dbReference type="Google" id="ProtNLM"/>
    </source>
</evidence>
<keyword evidence="1" id="KW-0812">Transmembrane</keyword>
<sequence>MVSLILACEIAFWVVIVAGLATRYLLHRRRLGLALLALTPAIDLVLLIAAGVDLHRGAAADFAHGLAAIYLGFSLAYGHRLIAWADVRFAHRFAGGPAPVKLYGSRYTVACWADVARTGLAAVIGGGVIWLLTAVATGPTQALEATRSVVGIVFVLDLLWAVGYTLWPRPAPADASAHGTKIGVGSR</sequence>